<dbReference type="EMBL" id="CP000544">
    <property type="protein sequence ID" value="ABM61398.1"/>
    <property type="molecule type" value="Genomic_DNA"/>
</dbReference>
<keyword evidence="3 5" id="KW-0067">ATP-binding</keyword>
<evidence type="ECO:0000259" key="4">
    <source>
        <dbReference type="SMART" id="SM00382"/>
    </source>
</evidence>
<dbReference type="NCBIfam" id="NF038214">
    <property type="entry name" value="IS21_help_AAA"/>
    <property type="match status" value="1"/>
</dbReference>
<dbReference type="RefSeq" id="WP_011813421.1">
    <property type="nucleotide sequence ID" value="NC_008789.1"/>
</dbReference>
<dbReference type="InterPro" id="IPR002611">
    <property type="entry name" value="IstB_ATP-bd"/>
</dbReference>
<dbReference type="Pfam" id="PF01695">
    <property type="entry name" value="IstB_IS21"/>
    <property type="match status" value="1"/>
</dbReference>
<evidence type="ECO:0000313" key="6">
    <source>
        <dbReference type="Proteomes" id="UP000000647"/>
    </source>
</evidence>
<feature type="domain" description="AAA+ ATPase" evidence="4">
    <location>
        <begin position="99"/>
        <end position="232"/>
    </location>
</feature>
<dbReference type="OrthoDB" id="9773429at2"/>
<dbReference type="PIRSF" id="PIRSF003073">
    <property type="entry name" value="DNAC_TnpB_IstB"/>
    <property type="match status" value="1"/>
</dbReference>
<reference evidence="6" key="1">
    <citation type="submission" date="2006-12" db="EMBL/GenBank/DDBJ databases">
        <title>Complete sequence of Halorhodospira halophila SL1.</title>
        <authorList>
            <consortium name="US DOE Joint Genome Institute"/>
            <person name="Copeland A."/>
            <person name="Lucas S."/>
            <person name="Lapidus A."/>
            <person name="Barry K."/>
            <person name="Detter J.C."/>
            <person name="Glavina del Rio T."/>
            <person name="Hammon N."/>
            <person name="Israni S."/>
            <person name="Dalin E."/>
            <person name="Tice H."/>
            <person name="Pitluck S."/>
            <person name="Saunders E."/>
            <person name="Brettin T."/>
            <person name="Bruce D."/>
            <person name="Han C."/>
            <person name="Tapia R."/>
            <person name="Schmutz J."/>
            <person name="Larimer F."/>
            <person name="Land M."/>
            <person name="Hauser L."/>
            <person name="Kyrpides N."/>
            <person name="Mikhailova N."/>
            <person name="Hoff W."/>
            <person name="Richardson P."/>
        </authorList>
    </citation>
    <scope>NUCLEOTIDE SEQUENCE [LARGE SCALE GENOMIC DNA]</scope>
    <source>
        <strain evidence="6">DSM 244 / SL1</strain>
    </source>
</reference>
<name>A1WUN6_HALHL</name>
<accession>A1WUN6</accession>
<dbReference type="HOGENOM" id="CLU_062999_7_0_6"/>
<dbReference type="PANTHER" id="PTHR30050:SF4">
    <property type="entry name" value="ATP-BINDING PROTEIN RV3427C IN INSERTION SEQUENCE-RELATED"/>
    <property type="match status" value="1"/>
</dbReference>
<dbReference type="STRING" id="349124.Hhal_0613"/>
<dbReference type="InterPro" id="IPR027417">
    <property type="entry name" value="P-loop_NTPase"/>
</dbReference>
<dbReference type="eggNOG" id="COG1484">
    <property type="taxonomic scope" value="Bacteria"/>
</dbReference>
<comment type="similarity">
    <text evidence="1">Belongs to the IS21/IS1162 putative ATP-binding protein family.</text>
</comment>
<keyword evidence="2" id="KW-0547">Nucleotide-binding</keyword>
<gene>
    <name evidence="5" type="ordered locus">Hhal_0613</name>
</gene>
<organism evidence="5 6">
    <name type="scientific">Halorhodospira halophila (strain DSM 244 / SL1)</name>
    <name type="common">Ectothiorhodospira halophila (strain DSM 244 / SL1)</name>
    <dbReference type="NCBI Taxonomy" id="349124"/>
    <lineage>
        <taxon>Bacteria</taxon>
        <taxon>Pseudomonadati</taxon>
        <taxon>Pseudomonadota</taxon>
        <taxon>Gammaproteobacteria</taxon>
        <taxon>Chromatiales</taxon>
        <taxon>Ectothiorhodospiraceae</taxon>
        <taxon>Halorhodospira</taxon>
    </lineage>
</organism>
<dbReference type="InterPro" id="IPR028350">
    <property type="entry name" value="DNAC/IstB-like"/>
</dbReference>
<dbReference type="SMART" id="SM00382">
    <property type="entry name" value="AAA"/>
    <property type="match status" value="1"/>
</dbReference>
<dbReference type="Proteomes" id="UP000000647">
    <property type="component" value="Chromosome"/>
</dbReference>
<evidence type="ECO:0000256" key="3">
    <source>
        <dbReference type="ARBA" id="ARBA00022840"/>
    </source>
</evidence>
<evidence type="ECO:0000256" key="1">
    <source>
        <dbReference type="ARBA" id="ARBA00008059"/>
    </source>
</evidence>
<keyword evidence="6" id="KW-1185">Reference proteome</keyword>
<dbReference type="InterPro" id="IPR003593">
    <property type="entry name" value="AAA+_ATPase"/>
</dbReference>
<dbReference type="CDD" id="cd00009">
    <property type="entry name" value="AAA"/>
    <property type="match status" value="1"/>
</dbReference>
<dbReference type="GO" id="GO:0005524">
    <property type="term" value="F:ATP binding"/>
    <property type="evidence" value="ECO:0007669"/>
    <property type="project" value="UniProtKB-KW"/>
</dbReference>
<evidence type="ECO:0000256" key="2">
    <source>
        <dbReference type="ARBA" id="ARBA00022741"/>
    </source>
</evidence>
<sequence length="254" mass="28517">MLPHPTLEKLSALKLNGMRAAVEEQLGRTDLEAMPFLDRLALLVEREAAVRADRQLTARLRAAKLRYPEACVEGIDRRARRKLSGAVLEPLFTSRWVADQRNVLISGPTGVGKSYLACALAQKACRDGYRAYYARLPRLLGELTLARADGTYARRFAELAKAQVLVLDDFGLGALDDTDRRELLEVLEDRYRRRSTVIASQLPIAQWYEVIGDATLADAILDRVVHNSYRLEMQGESMRRSQDALETTTSESNP</sequence>
<dbReference type="Gene3D" id="3.40.50.300">
    <property type="entry name" value="P-loop containing nucleotide triphosphate hydrolases"/>
    <property type="match status" value="1"/>
</dbReference>
<dbReference type="SUPFAM" id="SSF52540">
    <property type="entry name" value="P-loop containing nucleoside triphosphate hydrolases"/>
    <property type="match status" value="1"/>
</dbReference>
<dbReference type="GO" id="GO:0006260">
    <property type="term" value="P:DNA replication"/>
    <property type="evidence" value="ECO:0007669"/>
    <property type="project" value="TreeGrafter"/>
</dbReference>
<protein>
    <submittedName>
        <fullName evidence="5">IstB domain protein ATP-binding protein</fullName>
    </submittedName>
</protein>
<dbReference type="InterPro" id="IPR047661">
    <property type="entry name" value="IstB"/>
</dbReference>
<evidence type="ECO:0000313" key="5">
    <source>
        <dbReference type="EMBL" id="ABM61398.1"/>
    </source>
</evidence>
<reference evidence="5 6" key="2">
    <citation type="journal article" date="2013" name="Stand. Genomic Sci.">
        <title>Complete genome sequence of Halorhodospira halophila SL1.</title>
        <authorList>
            <person name="Challacombe J.F."/>
            <person name="Majid S."/>
            <person name="Deole R."/>
            <person name="Brettin T.S."/>
            <person name="Bruce D."/>
            <person name="Delano S.F."/>
            <person name="Detter J.C."/>
            <person name="Gleasner C.D."/>
            <person name="Han C.S."/>
            <person name="Misra M."/>
            <person name="Reitenga K.G."/>
            <person name="Mikhailova N."/>
            <person name="Woyke T."/>
            <person name="Pitluck S."/>
            <person name="Nolan M."/>
            <person name="Land M.L."/>
            <person name="Saunders E."/>
            <person name="Tapia R."/>
            <person name="Lapidus A."/>
            <person name="Ivanova N."/>
            <person name="Hoff W.D."/>
        </authorList>
    </citation>
    <scope>NUCLEOTIDE SEQUENCE [LARGE SCALE GENOMIC DNA]</scope>
    <source>
        <strain evidence="6">DSM 244 / SL1</strain>
    </source>
</reference>
<dbReference type="KEGG" id="hha:Hhal_0613"/>
<proteinExistence type="inferred from homology"/>
<dbReference type="AlphaFoldDB" id="A1WUN6"/>
<dbReference type="PANTHER" id="PTHR30050">
    <property type="entry name" value="CHROMOSOMAL REPLICATION INITIATOR PROTEIN DNAA"/>
    <property type="match status" value="1"/>
</dbReference>